<dbReference type="OrthoDB" id="9810174at2"/>
<dbReference type="InterPro" id="IPR037053">
    <property type="entry name" value="Phage_tail_collar_dom_sf"/>
</dbReference>
<keyword evidence="1" id="KW-0732">Signal</keyword>
<keyword evidence="4" id="KW-1185">Reference proteome</keyword>
<evidence type="ECO:0000256" key="1">
    <source>
        <dbReference type="SAM" id="SignalP"/>
    </source>
</evidence>
<name>A0A1H7KPY8_9GAMM</name>
<evidence type="ECO:0000259" key="2">
    <source>
        <dbReference type="Pfam" id="PF07484"/>
    </source>
</evidence>
<gene>
    <name evidence="3" type="ORF">SAMN05216262_103211</name>
</gene>
<dbReference type="AlphaFoldDB" id="A0A1H7KPY8"/>
<dbReference type="Proteomes" id="UP000199297">
    <property type="component" value="Unassembled WGS sequence"/>
</dbReference>
<evidence type="ECO:0000313" key="3">
    <source>
        <dbReference type="EMBL" id="SEK88590.1"/>
    </source>
</evidence>
<proteinExistence type="predicted"/>
<feature type="signal peptide" evidence="1">
    <location>
        <begin position="1"/>
        <end position="25"/>
    </location>
</feature>
<protein>
    <submittedName>
        <fullName evidence="3">Microcystin-dependent protein</fullName>
    </submittedName>
</protein>
<sequence length="194" mass="20295">MKSKHLIAGLLFLLPSLFIANHAIADAPFIGEMRYFAGNFAPRGWAFCDGQLLPISQNTALFSLLGTMYGGDGRTTFALPDMRGRALIHSGNGPGLTPVTQGSKSGSETVTMTVAQMPSHNHALLANGTAADTATPNGNAIAAEKIYKAGQPADKTLHTESIANSGAAQAIDTVQPYIALNCIIALQGIFPSRN</sequence>
<dbReference type="STRING" id="641665.GCA_002104455_02582"/>
<accession>A0A1H7KPY8</accession>
<feature type="chain" id="PRO_5011457221" evidence="1">
    <location>
        <begin position="26"/>
        <end position="194"/>
    </location>
</feature>
<dbReference type="RefSeq" id="WP_085284152.1">
    <property type="nucleotide sequence ID" value="NZ_FOBI01000003.1"/>
</dbReference>
<organism evidence="3 4">
    <name type="scientific">Colwellia chukchiensis</name>
    <dbReference type="NCBI Taxonomy" id="641665"/>
    <lineage>
        <taxon>Bacteria</taxon>
        <taxon>Pseudomonadati</taxon>
        <taxon>Pseudomonadota</taxon>
        <taxon>Gammaproteobacteria</taxon>
        <taxon>Alteromonadales</taxon>
        <taxon>Colwelliaceae</taxon>
        <taxon>Colwellia</taxon>
    </lineage>
</organism>
<dbReference type="EMBL" id="FOBI01000003">
    <property type="protein sequence ID" value="SEK88590.1"/>
    <property type="molecule type" value="Genomic_DNA"/>
</dbReference>
<evidence type="ECO:0000313" key="4">
    <source>
        <dbReference type="Proteomes" id="UP000199297"/>
    </source>
</evidence>
<dbReference type="InterPro" id="IPR011083">
    <property type="entry name" value="Phage_tail_collar_dom"/>
</dbReference>
<dbReference type="Gene3D" id="3.90.1340.10">
    <property type="entry name" value="Phage tail collar domain"/>
    <property type="match status" value="1"/>
</dbReference>
<dbReference type="SUPFAM" id="SSF88874">
    <property type="entry name" value="Receptor-binding domain of short tail fibre protein gp12"/>
    <property type="match status" value="1"/>
</dbReference>
<reference evidence="4" key="1">
    <citation type="submission" date="2016-10" db="EMBL/GenBank/DDBJ databases">
        <authorList>
            <person name="Varghese N."/>
            <person name="Submissions S."/>
        </authorList>
    </citation>
    <scope>NUCLEOTIDE SEQUENCE [LARGE SCALE GENOMIC DNA]</scope>
    <source>
        <strain evidence="4">CGMCC 1.9127</strain>
    </source>
</reference>
<feature type="domain" description="Phage tail collar" evidence="2">
    <location>
        <begin position="31"/>
        <end position="86"/>
    </location>
</feature>
<dbReference type="Pfam" id="PF07484">
    <property type="entry name" value="Collar"/>
    <property type="match status" value="1"/>
</dbReference>